<dbReference type="Proteomes" id="UP000595662">
    <property type="component" value="Chromosome 4"/>
</dbReference>
<dbReference type="AlphaFoldDB" id="A0A7T7BNB1"/>
<dbReference type="GeneID" id="90952212"/>
<dbReference type="RefSeq" id="XP_065957498.1">
    <property type="nucleotide sequence ID" value="XM_066099771.1"/>
</dbReference>
<protein>
    <submittedName>
        <fullName evidence="2">Uncharacterized protein</fullName>
    </submittedName>
</protein>
<evidence type="ECO:0000256" key="1">
    <source>
        <dbReference type="SAM" id="MobiDB-lite"/>
    </source>
</evidence>
<evidence type="ECO:0000313" key="3">
    <source>
        <dbReference type="Proteomes" id="UP000595662"/>
    </source>
</evidence>
<accession>A0A7T7BNB1</accession>
<feature type="region of interest" description="Disordered" evidence="1">
    <location>
        <begin position="75"/>
        <end position="98"/>
    </location>
</feature>
<dbReference type="EMBL" id="CP060777">
    <property type="protein sequence ID" value="QQK46085.1"/>
    <property type="molecule type" value="Genomic_DNA"/>
</dbReference>
<proteinExistence type="predicted"/>
<gene>
    <name evidence="2" type="ORF">Pdw03_0983</name>
</gene>
<reference evidence="2 3" key="1">
    <citation type="submission" date="2020-08" db="EMBL/GenBank/DDBJ databases">
        <title>The completed genome sequence of the pathogenic ascomycete fungus Penicillium digitatum.</title>
        <authorList>
            <person name="Wang M."/>
        </authorList>
    </citation>
    <scope>NUCLEOTIDE SEQUENCE [LARGE SCALE GENOMIC DNA]</scope>
    <source>
        <strain evidence="2 3">PdW03</strain>
    </source>
</reference>
<name>A0A7T7BNB1_PENDI</name>
<sequence length="98" mass="11166">MASTHKTNLEAPEQTFLPGNSNTVALECVEELHTRMKFVERSSIDQSARHKTVRKELDEIFARSVVVETEIQRMVKQGHNKAAEGQKTSWSLRRGNND</sequence>
<evidence type="ECO:0000313" key="2">
    <source>
        <dbReference type="EMBL" id="QQK46085.1"/>
    </source>
</evidence>
<organism evidence="2 3">
    <name type="scientific">Penicillium digitatum</name>
    <name type="common">Green mold</name>
    <dbReference type="NCBI Taxonomy" id="36651"/>
    <lineage>
        <taxon>Eukaryota</taxon>
        <taxon>Fungi</taxon>
        <taxon>Dikarya</taxon>
        <taxon>Ascomycota</taxon>
        <taxon>Pezizomycotina</taxon>
        <taxon>Eurotiomycetes</taxon>
        <taxon>Eurotiomycetidae</taxon>
        <taxon>Eurotiales</taxon>
        <taxon>Aspergillaceae</taxon>
        <taxon>Penicillium</taxon>
    </lineage>
</organism>